<dbReference type="FunFam" id="3.40.50.300:FF:000565">
    <property type="entry name" value="ABC bile acid transporter"/>
    <property type="match status" value="1"/>
</dbReference>
<dbReference type="CDD" id="cd18580">
    <property type="entry name" value="ABC_6TM_ABCC_D2"/>
    <property type="match status" value="1"/>
</dbReference>
<dbReference type="InterPro" id="IPR017871">
    <property type="entry name" value="ABC_transporter-like_CS"/>
</dbReference>
<keyword evidence="5" id="KW-0547">Nucleotide-binding</keyword>
<feature type="transmembrane region" description="Helical" evidence="9">
    <location>
        <begin position="95"/>
        <end position="117"/>
    </location>
</feature>
<dbReference type="PANTHER" id="PTHR24223">
    <property type="entry name" value="ATP-BINDING CASSETTE SUB-FAMILY C"/>
    <property type="match status" value="1"/>
</dbReference>
<evidence type="ECO:0000256" key="8">
    <source>
        <dbReference type="ARBA" id="ARBA00023136"/>
    </source>
</evidence>
<dbReference type="Proteomes" id="UP001362899">
    <property type="component" value="Unassembled WGS sequence"/>
</dbReference>
<dbReference type="Gene3D" id="3.40.50.300">
    <property type="entry name" value="P-loop containing nucleotide triphosphate hydrolases"/>
    <property type="match status" value="2"/>
</dbReference>
<feature type="domain" description="ABC transmembrane type-1" evidence="11">
    <location>
        <begin position="294"/>
        <end position="572"/>
    </location>
</feature>
<keyword evidence="7 9" id="KW-1133">Transmembrane helix</keyword>
<dbReference type="CDD" id="cd03244">
    <property type="entry name" value="ABCC_MRP_domain2"/>
    <property type="match status" value="1"/>
</dbReference>
<dbReference type="PROSITE" id="PS50893">
    <property type="entry name" value="ABC_TRANSPORTER_2"/>
    <property type="match status" value="2"/>
</dbReference>
<keyword evidence="4" id="KW-0677">Repeat</keyword>
<feature type="transmembrane region" description="Helical" evidence="9">
    <location>
        <begin position="917"/>
        <end position="940"/>
    </location>
</feature>
<dbReference type="Pfam" id="PF00005">
    <property type="entry name" value="ABC_tran"/>
    <property type="match status" value="2"/>
</dbReference>
<dbReference type="InterPro" id="IPR003439">
    <property type="entry name" value="ABC_transporter-like_ATP-bd"/>
</dbReference>
<dbReference type="FunFam" id="3.40.50.300:FF:000997">
    <property type="entry name" value="Multidrug resistance-associated protein 1"/>
    <property type="match status" value="1"/>
</dbReference>
<evidence type="ECO:0000256" key="2">
    <source>
        <dbReference type="ARBA" id="ARBA00022448"/>
    </source>
</evidence>
<evidence type="ECO:0000313" key="12">
    <source>
        <dbReference type="EMBL" id="GMM51746.1"/>
    </source>
</evidence>
<keyword evidence="2" id="KW-0813">Transport</keyword>
<keyword evidence="3 9" id="KW-0812">Transmembrane</keyword>
<dbReference type="SUPFAM" id="SSF90123">
    <property type="entry name" value="ABC transporter transmembrane region"/>
    <property type="match status" value="2"/>
</dbReference>
<dbReference type="GO" id="GO:0016887">
    <property type="term" value="F:ATP hydrolysis activity"/>
    <property type="evidence" value="ECO:0007669"/>
    <property type="project" value="InterPro"/>
</dbReference>
<dbReference type="PROSITE" id="PS50929">
    <property type="entry name" value="ABC_TM1F"/>
    <property type="match status" value="2"/>
</dbReference>
<feature type="domain" description="ABC transporter" evidence="10">
    <location>
        <begin position="609"/>
        <end position="836"/>
    </location>
</feature>
<feature type="transmembrane region" description="Helical" evidence="9">
    <location>
        <begin position="1044"/>
        <end position="1068"/>
    </location>
</feature>
<dbReference type="InterPro" id="IPR003593">
    <property type="entry name" value="AAA+_ATPase"/>
</dbReference>
<keyword evidence="6" id="KW-0067">ATP-binding</keyword>
<evidence type="ECO:0000256" key="4">
    <source>
        <dbReference type="ARBA" id="ARBA00022737"/>
    </source>
</evidence>
<dbReference type="Pfam" id="PF00664">
    <property type="entry name" value="ABC_membrane"/>
    <property type="match status" value="2"/>
</dbReference>
<feature type="transmembrane region" description="Helical" evidence="9">
    <location>
        <begin position="509"/>
        <end position="536"/>
    </location>
</feature>
<evidence type="ECO:0000313" key="13">
    <source>
        <dbReference type="Proteomes" id="UP001362899"/>
    </source>
</evidence>
<reference evidence="12 13" key="1">
    <citation type="journal article" date="2023" name="Elife">
        <title>Identification of key yeast species and microbe-microbe interactions impacting larval growth of Drosophila in the wild.</title>
        <authorList>
            <person name="Mure A."/>
            <person name="Sugiura Y."/>
            <person name="Maeda R."/>
            <person name="Honda K."/>
            <person name="Sakurai N."/>
            <person name="Takahashi Y."/>
            <person name="Watada M."/>
            <person name="Katoh T."/>
            <person name="Gotoh A."/>
            <person name="Gotoh Y."/>
            <person name="Taniguchi I."/>
            <person name="Nakamura K."/>
            <person name="Hayashi T."/>
            <person name="Katayama T."/>
            <person name="Uemura T."/>
            <person name="Hattori Y."/>
        </authorList>
    </citation>
    <scope>NUCLEOTIDE SEQUENCE [LARGE SCALE GENOMIC DNA]</scope>
    <source>
        <strain evidence="12 13">SB-73</strain>
    </source>
</reference>
<evidence type="ECO:0000256" key="7">
    <source>
        <dbReference type="ARBA" id="ARBA00022989"/>
    </source>
</evidence>
<dbReference type="PROSITE" id="PS00211">
    <property type="entry name" value="ABC_TRANSPORTER_1"/>
    <property type="match status" value="1"/>
</dbReference>
<feature type="domain" description="ABC transporter" evidence="10">
    <location>
        <begin position="1238"/>
        <end position="1472"/>
    </location>
</feature>
<sequence length="1479" mass="165236">MNILQQRIAELEYSSDVYFVTNQSHAPFSSLSLALLKGLSCRAPDGSFQYFNPDTEFISYCFTLIIGVSVAAALFFPILYRVFDLYRHAKGIHTACGQSAIIASLASVFLFLGWFYQQGMVPNAGECIIAVVGLAASILEAVQDGRVTVCSAELLLYWCSMVAVYFSFAVDAYVRLGSTAWPLIGCAVAAVIVFLLEMLNSSRKTESDRVAFDDSTIFSKITISYANKLLKRGAMNKITRDDLPEPPAGLNTVNCYTNLENQLSKIPESSKYRVIWALCKALSTKLVTLVLVDVLSEFVTYIQPSVLGLFLSSLQSYSSGTGPLYACFYYALLIGFVPLIVTSLGNLVNMVSTYTYVISRTALVSLIYRKSMRLGPAAREHYDSAKIMNLINVDSEQIDGVFQTLPNLVSAPVAVVVSTFQLWRFLGSSMFAAAALYIVVVPITGFLSTHIGKMFPEQMKYKDERNKLTSNAFRNIKSLKLYAWEKPFYDRIVDVRSNKELRLQKKISIFVSMIGLIWNVMGDLIGAAVFIVYLYLREGSLTPEVVFPSLMLLQYATAPFMILPMALTAVFRALTSQERINEFLLEEDQDYQNYLHRSDPAYGYEEPSVVIDNATISWNGSDDEEKKALVDVSLQTYRGDFVCVTGRVGSGKTAFLKGLAGELSVLNGSILVKGSIAYCSQDAWLQNMTLRANILFGEKMDLEWYQRVISACELQDDLKQLPKGDFTDVGERGISLSGGQKARVALARAVYSRADIYLFDDVLSAVDEHVSAKLIRNLFSKDGLLANRTIVLATNNVRVLSHASQIVALSEKKIVACESFKDVIKEGEKSQIYRLIQEFGHAKDLEMEAEHIEDRKSEVLTRETSGLNLYSLGQNVKPTEIETVNIRLNPENEEEEDESEVVSLSVFKRYFTQLNLWYSYGFIIILVLSVIITNCINIYLGFMSNKGLSTLYDARWYLVAYMTIVFVSALGILLSQVWNNVVIALQVSRIMHDKMLWNLMHAPMSFFDSTPLGKMINRFTGDIGVLDNQFPGMLYYTVRSSMNVIMGLFTVVCGSPFVALVIIPLTWIGNQFRLIYVPSSRKISRMASASNSPILSQIEESLKGQSILRTFDRTNQFIDVYEQRVNYWIELSFLRMNLQQWLGFRIQAMTSILMLAASLSITVLVSKSKLSIGYAAVTIHFSSRAGIMVRQTLNYLAQIEVSGVSLERVLEYIDIKQEAPSHIAETYPGENWPAAGDVQFRELSARYTPSGPDVLKNLTFAINSGEKIGIVGRTGSGKSTLTMAIFRILEAYRGHIDINDVNTSTIGLHDLRSKLSIIPQDAQIFDGSLRENLDPFGLVSDVRLWEILELCHLKAHFSKLGTGLDTVLTDGGDNLSRGQSQLVCLGRALAHESKVLVLDEATASVDVETDSVVQETIRTNFKDRTIITIAHRLNTIMDSDRIIVLETGEIKEFDTPQRLLDSKGLFWQLKNAEKAKKQT</sequence>
<evidence type="ECO:0000256" key="6">
    <source>
        <dbReference type="ARBA" id="ARBA00022840"/>
    </source>
</evidence>
<evidence type="ECO:0000256" key="5">
    <source>
        <dbReference type="ARBA" id="ARBA00022741"/>
    </source>
</evidence>
<dbReference type="GO" id="GO:0005524">
    <property type="term" value="F:ATP binding"/>
    <property type="evidence" value="ECO:0007669"/>
    <property type="project" value="UniProtKB-KW"/>
</dbReference>
<dbReference type="Gene3D" id="1.20.1560.10">
    <property type="entry name" value="ABC transporter type 1, transmembrane domain"/>
    <property type="match status" value="2"/>
</dbReference>
<feature type="transmembrane region" description="Helical" evidence="9">
    <location>
        <begin position="57"/>
        <end position="83"/>
    </location>
</feature>
<keyword evidence="8 9" id="KW-0472">Membrane</keyword>
<comment type="caution">
    <text evidence="12">The sequence shown here is derived from an EMBL/GenBank/DDBJ whole genome shotgun (WGS) entry which is preliminary data.</text>
</comment>
<evidence type="ECO:0000259" key="10">
    <source>
        <dbReference type="PROSITE" id="PS50893"/>
    </source>
</evidence>
<dbReference type="InterPro" id="IPR050173">
    <property type="entry name" value="ABC_transporter_C-like"/>
</dbReference>
<dbReference type="InterPro" id="IPR044726">
    <property type="entry name" value="ABCC_6TM_D2"/>
</dbReference>
<dbReference type="PANTHER" id="PTHR24223:SF443">
    <property type="entry name" value="MULTIDRUG-RESISTANCE LIKE PROTEIN 1, ISOFORM I"/>
    <property type="match status" value="1"/>
</dbReference>
<evidence type="ECO:0000256" key="1">
    <source>
        <dbReference type="ARBA" id="ARBA00004128"/>
    </source>
</evidence>
<dbReference type="SMART" id="SM00382">
    <property type="entry name" value="AAA"/>
    <property type="match status" value="2"/>
</dbReference>
<dbReference type="GO" id="GO:0000329">
    <property type="term" value="C:fungal-type vacuole membrane"/>
    <property type="evidence" value="ECO:0007669"/>
    <property type="project" value="UniProtKB-ARBA"/>
</dbReference>
<feature type="transmembrane region" description="Helical" evidence="9">
    <location>
        <begin position="298"/>
        <end position="317"/>
    </location>
</feature>
<dbReference type="InterPro" id="IPR027417">
    <property type="entry name" value="P-loop_NTPase"/>
</dbReference>
<dbReference type="CDD" id="cd18579">
    <property type="entry name" value="ABC_6TM_ABCC_D1"/>
    <property type="match status" value="1"/>
</dbReference>
<protein>
    <submittedName>
        <fullName evidence="12">Uncharacterized protein</fullName>
    </submittedName>
</protein>
<feature type="transmembrane region" description="Helical" evidence="9">
    <location>
        <begin position="960"/>
        <end position="985"/>
    </location>
</feature>
<dbReference type="SUPFAM" id="SSF52540">
    <property type="entry name" value="P-loop containing nucleoside triphosphate hydrolases"/>
    <property type="match status" value="2"/>
</dbReference>
<dbReference type="FunFam" id="1.20.1560.10:FF:000013">
    <property type="entry name" value="ABC transporter C family member 2"/>
    <property type="match status" value="1"/>
</dbReference>
<organism evidence="12 13">
    <name type="scientific">Starmerella bacillaris</name>
    <name type="common">Yeast</name>
    <name type="synonym">Candida zemplinina</name>
    <dbReference type="NCBI Taxonomy" id="1247836"/>
    <lineage>
        <taxon>Eukaryota</taxon>
        <taxon>Fungi</taxon>
        <taxon>Dikarya</taxon>
        <taxon>Ascomycota</taxon>
        <taxon>Saccharomycotina</taxon>
        <taxon>Dipodascomycetes</taxon>
        <taxon>Dipodascales</taxon>
        <taxon>Trichomonascaceae</taxon>
        <taxon>Starmerella</taxon>
    </lineage>
</organism>
<accession>A0AAV5RM73</accession>
<dbReference type="InterPro" id="IPR011527">
    <property type="entry name" value="ABC1_TM_dom"/>
</dbReference>
<feature type="transmembrane region" description="Helical" evidence="9">
    <location>
        <begin position="429"/>
        <end position="452"/>
    </location>
</feature>
<dbReference type="GO" id="GO:0140359">
    <property type="term" value="F:ABC-type transporter activity"/>
    <property type="evidence" value="ECO:0007669"/>
    <property type="project" value="InterPro"/>
</dbReference>
<name>A0AAV5RM73_STABA</name>
<dbReference type="InterPro" id="IPR044746">
    <property type="entry name" value="ABCC_6TM_D1"/>
</dbReference>
<dbReference type="InterPro" id="IPR036640">
    <property type="entry name" value="ABC1_TM_sf"/>
</dbReference>
<feature type="transmembrane region" description="Helical" evidence="9">
    <location>
        <begin position="556"/>
        <end position="574"/>
    </location>
</feature>
<evidence type="ECO:0000256" key="9">
    <source>
        <dbReference type="SAM" id="Phobius"/>
    </source>
</evidence>
<keyword evidence="13" id="KW-1185">Reference proteome</keyword>
<feature type="transmembrane region" description="Helical" evidence="9">
    <location>
        <begin position="405"/>
        <end position="423"/>
    </location>
</feature>
<gene>
    <name evidence="12" type="ORF">DASB73_027090</name>
</gene>
<feature type="transmembrane region" description="Helical" evidence="9">
    <location>
        <begin position="154"/>
        <end position="174"/>
    </location>
</feature>
<feature type="transmembrane region" description="Helical" evidence="9">
    <location>
        <begin position="180"/>
        <end position="199"/>
    </location>
</feature>
<comment type="subcellular location">
    <subcellularLocation>
        <location evidence="1">Vacuole membrane</location>
        <topology evidence="1">Multi-pass membrane protein</topology>
    </subcellularLocation>
</comment>
<feature type="transmembrane region" description="Helical" evidence="9">
    <location>
        <begin position="324"/>
        <end position="341"/>
    </location>
</feature>
<dbReference type="EMBL" id="BTGC01000008">
    <property type="protein sequence ID" value="GMM51746.1"/>
    <property type="molecule type" value="Genomic_DNA"/>
</dbReference>
<feature type="domain" description="ABC transmembrane type-1" evidence="11">
    <location>
        <begin position="923"/>
        <end position="1200"/>
    </location>
</feature>
<evidence type="ECO:0000259" key="11">
    <source>
        <dbReference type="PROSITE" id="PS50929"/>
    </source>
</evidence>
<dbReference type="CDD" id="cd03250">
    <property type="entry name" value="ABCC_MRP_domain1"/>
    <property type="match status" value="1"/>
</dbReference>
<evidence type="ECO:0000256" key="3">
    <source>
        <dbReference type="ARBA" id="ARBA00022692"/>
    </source>
</evidence>
<proteinExistence type="predicted"/>